<dbReference type="InterPro" id="IPR036128">
    <property type="entry name" value="Plus3-like_sf"/>
</dbReference>
<comment type="caution">
    <text evidence="4">The sequence shown here is derived from an EMBL/GenBank/DDBJ whole genome shotgun (WGS) entry which is preliminary data.</text>
</comment>
<evidence type="ECO:0000313" key="5">
    <source>
        <dbReference type="Proteomes" id="UP000006726"/>
    </source>
</evidence>
<feature type="compositionally biased region" description="Acidic residues" evidence="2">
    <location>
        <begin position="159"/>
        <end position="169"/>
    </location>
</feature>
<keyword evidence="5" id="KW-1185">Reference proteome</keyword>
<dbReference type="AlphaFoldDB" id="Q5CRF3"/>
<feature type="compositionally biased region" description="Basic and acidic residues" evidence="2">
    <location>
        <begin position="96"/>
        <end position="115"/>
    </location>
</feature>
<organism evidence="4 5">
    <name type="scientific">Cryptosporidium parvum (strain Iowa II)</name>
    <dbReference type="NCBI Taxonomy" id="353152"/>
    <lineage>
        <taxon>Eukaryota</taxon>
        <taxon>Sar</taxon>
        <taxon>Alveolata</taxon>
        <taxon>Apicomplexa</taxon>
        <taxon>Conoidasida</taxon>
        <taxon>Coccidia</taxon>
        <taxon>Eucoccidiorida</taxon>
        <taxon>Eimeriorina</taxon>
        <taxon>Cryptosporidiidae</taxon>
        <taxon>Cryptosporidium</taxon>
    </lineage>
</organism>
<evidence type="ECO:0000256" key="1">
    <source>
        <dbReference type="SAM" id="Coils"/>
    </source>
</evidence>
<proteinExistence type="predicted"/>
<feature type="non-terminal residue" evidence="4">
    <location>
        <position position="1"/>
    </location>
</feature>
<protein>
    <recommendedName>
        <fullName evidence="3">Plus3 domain-containing protein</fullName>
    </recommendedName>
</protein>
<feature type="compositionally biased region" description="Basic and acidic residues" evidence="2">
    <location>
        <begin position="194"/>
        <end position="205"/>
    </location>
</feature>
<feature type="compositionally biased region" description="Acidic residues" evidence="2">
    <location>
        <begin position="217"/>
        <end position="226"/>
    </location>
</feature>
<dbReference type="InterPro" id="IPR004343">
    <property type="entry name" value="Plus-3_dom"/>
</dbReference>
<dbReference type="Proteomes" id="UP000006726">
    <property type="component" value="Chromosome 5"/>
</dbReference>
<keyword evidence="1" id="KW-0175">Coiled coil</keyword>
<dbReference type="PROSITE" id="PS51360">
    <property type="entry name" value="PLUS3"/>
    <property type="match status" value="1"/>
</dbReference>
<gene>
    <name evidence="4" type="ORF">cgd5_3010</name>
</gene>
<dbReference type="Pfam" id="PF03126">
    <property type="entry name" value="Plus-3"/>
    <property type="match status" value="1"/>
</dbReference>
<sequence>EKINKRIKKYQQRRIFDRMDDSSKKVDDIEVLDLLRKSRNRVLKDSDEKNIVDNEMENEDMDIDEDEEEEEEEEEEEDEEEEEKLEMTSDSDSAQSDERPEFEREAELAKEYEDEAQAKRKYELLYKNKRSPSNKQDSALMKLRNARQRKIKGMRLTPSEDEEDSEEEEYQGKDSDENDNTDSEDDDGDYYGEYDSRHQKTDKISKSKRKLRHSESDSEEYDDDNNNYERLKSKGQKRSRRNSSNIQKSNLFDDDNQNQERMLRRCEKVLESINLKLMKSVHLTKDRIEFMLEHPKFTEYLCGSYVKVPIINPSTNSEIFLTCEVFDSHISDENQCVLTLQRGGSKKEWGIESISNNIFTNEDLLEWKAMIKEFYSNDPDYILSLPRILQKKARDLNNFQYGDDDIALILERKQKKASTQSLSGKTLIETRTNLQTQIKQLEAQLKNIGLDNIVRKSKLAKIDQLQQELEQTINQIEKLKLQKEMIHPDKSLRITSSRYIGGVQGKGSGTMPTLFNKSNLSENNMNNGITTASKTNKTCNSLYKLIFDPTSPKNYSKNNLGSGAISNNDYNHAKSQLFSSNSNQNTEIHFGRRECRPSVMWETKRNKPNTRQPINSKIESSDIQEISLTPSDQNNNKPSDYVIIQDIETSKNFSLETEEIISDFKDFFSKIDLNLIVSARNNSPVCVPPIYDSFWNPSEFNAISKNNKDLNSEFQELVKLVTNP</sequence>
<feature type="region of interest" description="Disordered" evidence="2">
    <location>
        <begin position="145"/>
        <end position="258"/>
    </location>
</feature>
<feature type="region of interest" description="Disordered" evidence="2">
    <location>
        <begin position="604"/>
        <end position="637"/>
    </location>
</feature>
<evidence type="ECO:0000256" key="2">
    <source>
        <dbReference type="SAM" id="MobiDB-lite"/>
    </source>
</evidence>
<evidence type="ECO:0000259" key="3">
    <source>
        <dbReference type="PROSITE" id="PS51360"/>
    </source>
</evidence>
<dbReference type="KEGG" id="cpv:cgd5_3010"/>
<dbReference type="InParanoid" id="Q5CRF3"/>
<dbReference type="GO" id="GO:0003677">
    <property type="term" value="F:DNA binding"/>
    <property type="evidence" value="ECO:0007669"/>
    <property type="project" value="InterPro"/>
</dbReference>
<dbReference type="GeneID" id="3373212"/>
<dbReference type="OMA" id="PSVMWET"/>
<feature type="compositionally biased region" description="Acidic residues" evidence="2">
    <location>
        <begin position="176"/>
        <end position="192"/>
    </location>
</feature>
<evidence type="ECO:0000313" key="4">
    <source>
        <dbReference type="EMBL" id="EAK88224.1"/>
    </source>
</evidence>
<feature type="coiled-coil region" evidence="1">
    <location>
        <begin position="424"/>
        <end position="482"/>
    </location>
</feature>
<reference evidence="4 5" key="1">
    <citation type="journal article" date="2004" name="Science">
        <title>Complete genome sequence of the apicomplexan, Cryptosporidium parvum.</title>
        <authorList>
            <person name="Abrahamsen M.S."/>
            <person name="Templeton T.J."/>
            <person name="Enomoto S."/>
            <person name="Abrahante J.E."/>
            <person name="Zhu G."/>
            <person name="Lancto C.A."/>
            <person name="Deng M."/>
            <person name="Liu C."/>
            <person name="Widmer G."/>
            <person name="Tzipori S."/>
            <person name="Buck G.A."/>
            <person name="Xu P."/>
            <person name="Bankier A.T."/>
            <person name="Dear P.H."/>
            <person name="Konfortov B.A."/>
            <person name="Spriggs H.F."/>
            <person name="Iyer L."/>
            <person name="Anantharaman V."/>
            <person name="Aravind L."/>
            <person name="Kapur V."/>
        </authorList>
    </citation>
    <scope>NUCLEOTIDE SEQUENCE [LARGE SCALE GENOMIC DNA]</scope>
    <source>
        <strain evidence="5">Iowa II</strain>
    </source>
</reference>
<dbReference type="OrthoDB" id="166375at2759"/>
<dbReference type="EMBL" id="AAEE01000007">
    <property type="protein sequence ID" value="EAK88224.1"/>
    <property type="molecule type" value="Genomic_DNA"/>
</dbReference>
<feature type="compositionally biased region" description="Acidic residues" evidence="2">
    <location>
        <begin position="54"/>
        <end position="84"/>
    </location>
</feature>
<dbReference type="RefSeq" id="XP_626233.1">
    <property type="nucleotide sequence ID" value="XM_626233.1"/>
</dbReference>
<dbReference type="STRING" id="353152.Q5CRF3"/>
<accession>Q5CRF3</accession>
<feature type="domain" description="Plus3" evidence="3">
    <location>
        <begin position="272"/>
        <end position="401"/>
    </location>
</feature>
<dbReference type="Gene3D" id="3.90.70.200">
    <property type="entry name" value="Plus-3 domain"/>
    <property type="match status" value="1"/>
</dbReference>
<dbReference type="SMART" id="SM00719">
    <property type="entry name" value="Plus3"/>
    <property type="match status" value="1"/>
</dbReference>
<feature type="compositionally biased region" description="Basic and acidic residues" evidence="2">
    <location>
        <begin position="43"/>
        <end position="52"/>
    </location>
</feature>
<feature type="compositionally biased region" description="Polar residues" evidence="2">
    <location>
        <begin position="609"/>
        <end position="637"/>
    </location>
</feature>
<feature type="region of interest" description="Disordered" evidence="2">
    <location>
        <begin position="43"/>
        <end position="115"/>
    </location>
</feature>
<name>Q5CRF3_CRYPI</name>
<dbReference type="SUPFAM" id="SSF159042">
    <property type="entry name" value="Plus3-like"/>
    <property type="match status" value="1"/>
</dbReference>